<dbReference type="InterPro" id="IPR001647">
    <property type="entry name" value="HTH_TetR"/>
</dbReference>
<feature type="domain" description="HTH tetR-type" evidence="5">
    <location>
        <begin position="9"/>
        <end position="69"/>
    </location>
</feature>
<dbReference type="AlphaFoldDB" id="A0A4S4FV96"/>
<dbReference type="Pfam" id="PF00440">
    <property type="entry name" value="TetR_N"/>
    <property type="match status" value="1"/>
</dbReference>
<evidence type="ECO:0000256" key="4">
    <source>
        <dbReference type="PROSITE-ProRule" id="PRU00335"/>
    </source>
</evidence>
<dbReference type="OrthoDB" id="3196926at2"/>
<dbReference type="EMBL" id="SSSN01000005">
    <property type="protein sequence ID" value="THG34281.1"/>
    <property type="molecule type" value="Genomic_DNA"/>
</dbReference>
<dbReference type="PRINTS" id="PR00455">
    <property type="entry name" value="HTHTETR"/>
</dbReference>
<name>A0A4S4FV96_9MICO</name>
<dbReference type="SUPFAM" id="SSF46689">
    <property type="entry name" value="Homeodomain-like"/>
    <property type="match status" value="1"/>
</dbReference>
<dbReference type="PROSITE" id="PS50977">
    <property type="entry name" value="HTH_TETR_2"/>
    <property type="match status" value="1"/>
</dbReference>
<proteinExistence type="predicted"/>
<dbReference type="Proteomes" id="UP000307380">
    <property type="component" value="Unassembled WGS sequence"/>
</dbReference>
<dbReference type="RefSeq" id="WP_136424079.1">
    <property type="nucleotide sequence ID" value="NZ_SSSN01000005.1"/>
</dbReference>
<dbReference type="InterPro" id="IPR036271">
    <property type="entry name" value="Tet_transcr_reg_TetR-rel_C_sf"/>
</dbReference>
<dbReference type="InterPro" id="IPR009057">
    <property type="entry name" value="Homeodomain-like_sf"/>
</dbReference>
<evidence type="ECO:0000256" key="1">
    <source>
        <dbReference type="ARBA" id="ARBA00023015"/>
    </source>
</evidence>
<organism evidence="6 7">
    <name type="scientific">Orlajensenia flava</name>
    <dbReference type="NCBI Taxonomy" id="2565934"/>
    <lineage>
        <taxon>Bacteria</taxon>
        <taxon>Bacillati</taxon>
        <taxon>Actinomycetota</taxon>
        <taxon>Actinomycetes</taxon>
        <taxon>Micrococcales</taxon>
        <taxon>Microbacteriaceae</taxon>
        <taxon>Orlajensenia</taxon>
    </lineage>
</organism>
<dbReference type="Gene3D" id="1.10.357.10">
    <property type="entry name" value="Tetracycline Repressor, domain 2"/>
    <property type="match status" value="1"/>
</dbReference>
<dbReference type="PANTHER" id="PTHR47506:SF1">
    <property type="entry name" value="HTH-TYPE TRANSCRIPTIONAL REGULATOR YJDC"/>
    <property type="match status" value="1"/>
</dbReference>
<dbReference type="GO" id="GO:0003677">
    <property type="term" value="F:DNA binding"/>
    <property type="evidence" value="ECO:0007669"/>
    <property type="project" value="UniProtKB-UniRule"/>
</dbReference>
<dbReference type="SUPFAM" id="SSF48498">
    <property type="entry name" value="Tetracyclin repressor-like, C-terminal domain"/>
    <property type="match status" value="1"/>
</dbReference>
<sequence>MDSIVATNPILRMHVVDVAERLYNARGFQAVSMDELRAEAGVSLKKLYALFPSKDAIIVAVLETRHAEWVEGVTDAVAAAADPRAKMLAVYDWLSTWFCEDDFRGCAFINAFAELGGMSPALADIAREHKLDFQTYVATLVRAADGPDYLAPQLAILAEGAQTTAAIAGTPEAADQARAAASVLIDAALAA</sequence>
<reference evidence="6 7" key="1">
    <citation type="submission" date="2019-04" db="EMBL/GenBank/DDBJ databases">
        <authorList>
            <person name="Jiang L."/>
        </authorList>
    </citation>
    <scope>NUCLEOTIDE SEQUENCE [LARGE SCALE GENOMIC DNA]</scope>
    <source>
        <strain evidence="6 7">YIM 131861</strain>
    </source>
</reference>
<evidence type="ECO:0000313" key="6">
    <source>
        <dbReference type="EMBL" id="THG34281.1"/>
    </source>
</evidence>
<feature type="DNA-binding region" description="H-T-H motif" evidence="4">
    <location>
        <begin position="32"/>
        <end position="51"/>
    </location>
</feature>
<accession>A0A4S4FV96</accession>
<comment type="caution">
    <text evidence="6">The sequence shown here is derived from an EMBL/GenBank/DDBJ whole genome shotgun (WGS) entry which is preliminary data.</text>
</comment>
<protein>
    <submittedName>
        <fullName evidence="6">TetR/AcrR family transcriptional regulator</fullName>
    </submittedName>
</protein>
<evidence type="ECO:0000259" key="5">
    <source>
        <dbReference type="PROSITE" id="PS50977"/>
    </source>
</evidence>
<evidence type="ECO:0000256" key="3">
    <source>
        <dbReference type="ARBA" id="ARBA00023163"/>
    </source>
</evidence>
<evidence type="ECO:0000256" key="2">
    <source>
        <dbReference type="ARBA" id="ARBA00023125"/>
    </source>
</evidence>
<gene>
    <name evidence="6" type="ORF">E6C70_08295</name>
</gene>
<keyword evidence="7" id="KW-1185">Reference proteome</keyword>
<keyword evidence="3" id="KW-0804">Transcription</keyword>
<keyword evidence="1" id="KW-0805">Transcription regulation</keyword>
<evidence type="ECO:0000313" key="7">
    <source>
        <dbReference type="Proteomes" id="UP000307380"/>
    </source>
</evidence>
<dbReference type="PANTHER" id="PTHR47506">
    <property type="entry name" value="TRANSCRIPTIONAL REGULATORY PROTEIN"/>
    <property type="match status" value="1"/>
</dbReference>
<keyword evidence="2 4" id="KW-0238">DNA-binding</keyword>